<gene>
    <name evidence="2" type="ORF">PCON_02949</name>
</gene>
<reference evidence="2 3" key="1">
    <citation type="journal article" date="2013" name="PLoS Genet.">
        <title>The genome and development-dependent transcriptomes of Pyronema confluens: a window into fungal evolution.</title>
        <authorList>
            <person name="Traeger S."/>
            <person name="Altegoer F."/>
            <person name="Freitag M."/>
            <person name="Gabaldon T."/>
            <person name="Kempken F."/>
            <person name="Kumar A."/>
            <person name="Marcet-Houben M."/>
            <person name="Poggeler S."/>
            <person name="Stajich J.E."/>
            <person name="Nowrousian M."/>
        </authorList>
    </citation>
    <scope>NUCLEOTIDE SEQUENCE [LARGE SCALE GENOMIC DNA]</scope>
    <source>
        <strain evidence="3">CBS 100304</strain>
        <tissue evidence="2">Vegetative mycelium</tissue>
    </source>
</reference>
<evidence type="ECO:0000256" key="1">
    <source>
        <dbReference type="SAM" id="Phobius"/>
    </source>
</evidence>
<keyword evidence="1" id="KW-1133">Transmembrane helix</keyword>
<dbReference type="EMBL" id="HF936379">
    <property type="protein sequence ID" value="CCX34176.1"/>
    <property type="molecule type" value="Genomic_DNA"/>
</dbReference>
<dbReference type="AlphaFoldDB" id="U4LPS7"/>
<organism evidence="2 3">
    <name type="scientific">Pyronema omphalodes (strain CBS 100304)</name>
    <name type="common">Pyronema confluens</name>
    <dbReference type="NCBI Taxonomy" id="1076935"/>
    <lineage>
        <taxon>Eukaryota</taxon>
        <taxon>Fungi</taxon>
        <taxon>Dikarya</taxon>
        <taxon>Ascomycota</taxon>
        <taxon>Pezizomycotina</taxon>
        <taxon>Pezizomycetes</taxon>
        <taxon>Pezizales</taxon>
        <taxon>Pyronemataceae</taxon>
        <taxon>Pyronema</taxon>
    </lineage>
</organism>
<sequence>MEHESAHHSPGRSGLPFYQLLSFATLFGSLPLQLNQKFFNVKACSRYTLASHCVTVPPGSLNHLSMSPFQVKTSMQKWGGHQHMETIVIRLVPKHPLHWNAFGHRYNLHQSP</sequence>
<keyword evidence="1" id="KW-0812">Transmembrane</keyword>
<dbReference type="Proteomes" id="UP000018144">
    <property type="component" value="Unassembled WGS sequence"/>
</dbReference>
<evidence type="ECO:0000313" key="2">
    <source>
        <dbReference type="EMBL" id="CCX34176.1"/>
    </source>
</evidence>
<proteinExistence type="predicted"/>
<feature type="transmembrane region" description="Helical" evidence="1">
    <location>
        <begin position="15"/>
        <end position="32"/>
    </location>
</feature>
<accession>U4LPS7</accession>
<keyword evidence="3" id="KW-1185">Reference proteome</keyword>
<name>U4LPS7_PYROM</name>
<keyword evidence="1" id="KW-0472">Membrane</keyword>
<protein>
    <submittedName>
        <fullName evidence="2">Uncharacterized protein</fullName>
    </submittedName>
</protein>
<evidence type="ECO:0000313" key="3">
    <source>
        <dbReference type="Proteomes" id="UP000018144"/>
    </source>
</evidence>